<evidence type="ECO:0000256" key="3">
    <source>
        <dbReference type="ARBA" id="ARBA00023004"/>
    </source>
</evidence>
<protein>
    <submittedName>
        <fullName evidence="5">Putative DNA modification/repair radical SAM protein</fullName>
    </submittedName>
</protein>
<dbReference type="SUPFAM" id="SSF102114">
    <property type="entry name" value="Radical SAM enzymes"/>
    <property type="match status" value="1"/>
</dbReference>
<evidence type="ECO:0000256" key="2">
    <source>
        <dbReference type="ARBA" id="ARBA00022723"/>
    </source>
</evidence>
<dbReference type="Gene3D" id="3.20.20.70">
    <property type="entry name" value="Aldolase class I"/>
    <property type="match status" value="1"/>
</dbReference>
<comment type="caution">
    <text evidence="5">The sequence shown here is derived from an EMBL/GenBank/DDBJ whole genome shotgun (WGS) entry which is preliminary data.</text>
</comment>
<evidence type="ECO:0000256" key="4">
    <source>
        <dbReference type="ARBA" id="ARBA00023014"/>
    </source>
</evidence>
<dbReference type="CDD" id="cd01335">
    <property type="entry name" value="Radical_SAM"/>
    <property type="match status" value="1"/>
</dbReference>
<dbReference type="PANTHER" id="PTHR21180:SF9">
    <property type="entry name" value="TYPE II SECRETION SYSTEM PROTEIN K"/>
    <property type="match status" value="1"/>
</dbReference>
<dbReference type="Gene3D" id="1.10.150.320">
    <property type="entry name" value="Photosystem II 12 kDa extrinsic protein"/>
    <property type="match status" value="1"/>
</dbReference>
<reference evidence="5 6" key="1">
    <citation type="submission" date="2017-10" db="EMBL/GenBank/DDBJ databases">
        <title>Effective Description of Clostridium neonatale sp. nov. linked to necrotizing enterocolitis in neonates and a clarification of species assignable to the genus Clostridium (Prazmowski 1880) emend. Lawson and Rainey 2016.</title>
        <authorList>
            <person name="Bernard K."/>
            <person name="Burdz T."/>
            <person name="Wiebe D."/>
            <person name="Balcewich B."/>
            <person name="Alfa M."/>
            <person name="Bernier A.-M."/>
        </authorList>
    </citation>
    <scope>NUCLEOTIDE SEQUENCE [LARGE SCALE GENOMIC DNA]</scope>
    <source>
        <strain evidence="5 6">LCDC99A005</strain>
    </source>
</reference>
<evidence type="ECO:0000313" key="6">
    <source>
        <dbReference type="Proteomes" id="UP000220840"/>
    </source>
</evidence>
<dbReference type="NCBIfam" id="TIGR03916">
    <property type="entry name" value="rSAM_link_UDG"/>
    <property type="match status" value="1"/>
</dbReference>
<accession>A0A2A7MMJ1</accession>
<keyword evidence="6" id="KW-1185">Reference proteome</keyword>
<name>A0A2A7MMJ1_9CLOT</name>
<dbReference type="InterPro" id="IPR007197">
    <property type="entry name" value="rSAM"/>
</dbReference>
<keyword evidence="1" id="KW-0949">S-adenosyl-L-methionine</keyword>
<gene>
    <name evidence="5" type="ORF">CQ394_11785</name>
</gene>
<dbReference type="SFLD" id="SFLDG01102">
    <property type="entry name" value="Uncharacterised_Radical_SAM_Su"/>
    <property type="match status" value="1"/>
</dbReference>
<dbReference type="EMBL" id="PDCJ01000001">
    <property type="protein sequence ID" value="PEG32338.1"/>
    <property type="molecule type" value="Genomic_DNA"/>
</dbReference>
<dbReference type="STRING" id="137838.GCA_001458595_03848"/>
<dbReference type="Proteomes" id="UP000220840">
    <property type="component" value="Unassembled WGS sequence"/>
</dbReference>
<dbReference type="InterPro" id="IPR013785">
    <property type="entry name" value="Aldolase_TIM"/>
</dbReference>
<dbReference type="PANTHER" id="PTHR21180">
    <property type="entry name" value="ENDONUCLEASE/EXONUCLEASE/PHOSPHATASE FAMILY DOMAIN-CONTAINING PROTEIN 1"/>
    <property type="match status" value="1"/>
</dbReference>
<dbReference type="GO" id="GO:0051536">
    <property type="term" value="F:iron-sulfur cluster binding"/>
    <property type="evidence" value="ECO:0007669"/>
    <property type="project" value="UniProtKB-KW"/>
</dbReference>
<dbReference type="SUPFAM" id="SSF47781">
    <property type="entry name" value="RuvA domain 2-like"/>
    <property type="match status" value="1"/>
</dbReference>
<keyword evidence="3" id="KW-0408">Iron</keyword>
<keyword evidence="2" id="KW-0479">Metal-binding</keyword>
<dbReference type="InterPro" id="IPR051675">
    <property type="entry name" value="Endo/Exo/Phosphatase_dom_1"/>
</dbReference>
<proteinExistence type="predicted"/>
<dbReference type="AlphaFoldDB" id="A0A2A7MMJ1"/>
<dbReference type="InterPro" id="IPR023874">
    <property type="entry name" value="DNA_rSAM_put"/>
</dbReference>
<dbReference type="InterPro" id="IPR058240">
    <property type="entry name" value="rSAM_sf"/>
</dbReference>
<dbReference type="SFLD" id="SFLDS00029">
    <property type="entry name" value="Radical_SAM"/>
    <property type="match status" value="1"/>
</dbReference>
<dbReference type="OrthoDB" id="9801154at2"/>
<dbReference type="InterPro" id="IPR010994">
    <property type="entry name" value="RuvA_2-like"/>
</dbReference>
<dbReference type="RefSeq" id="WP_058296483.1">
    <property type="nucleotide sequence ID" value="NZ_CAMRXJ010000092.1"/>
</dbReference>
<dbReference type="GO" id="GO:0003824">
    <property type="term" value="F:catalytic activity"/>
    <property type="evidence" value="ECO:0007669"/>
    <property type="project" value="InterPro"/>
</dbReference>
<dbReference type="GO" id="GO:0046872">
    <property type="term" value="F:metal ion binding"/>
    <property type="evidence" value="ECO:0007669"/>
    <property type="project" value="UniProtKB-KW"/>
</dbReference>
<evidence type="ECO:0000313" key="5">
    <source>
        <dbReference type="EMBL" id="PEG32338.1"/>
    </source>
</evidence>
<evidence type="ECO:0000256" key="1">
    <source>
        <dbReference type="ARBA" id="ARBA00022691"/>
    </source>
</evidence>
<sequence>MDLIEKLKILSNAAKYDVSCSSSGSKRKNTPSGLGNATECGICHSFTPDGRCISLLKILFSNDCVFDCKYCINGASKDFQRVSFTPNEVCKLTINFYKRNYIEGLFLSSAIIKNPNYTMELLLKTVKKLRTQENFNGYIHLKAIPGADQKLIEKAGTYVDRMSVNIELPSSDSLKLLAPQKSKEKILTPMNTIKNNIIQYKEMKKNIRSTPLFVPGGQSTQLIVGATPESDSKIIKLSESLYNKYDLKRVYYSAYVPVIKDNKFLPNISHPPMVREHRLYQADWLLRFYGFKADELLKENENFDLNFDPKTGWALSNLNEFPVEINKAPYETLLRIPGIGVTSALKILKIRRVHKLDFDDLKKLRIVLKRARYFITCNGKYYGDTLFNNDSIKFNILKQEYSSKKLVHDNQISFFDSYDTDLSNSHNILLPKAKLPSISDKISSLYGQF</sequence>
<keyword evidence="4" id="KW-0411">Iron-sulfur</keyword>
<organism evidence="5 6">
    <name type="scientific">Clostridium neonatale</name>
    <dbReference type="NCBI Taxonomy" id="137838"/>
    <lineage>
        <taxon>Bacteria</taxon>
        <taxon>Bacillati</taxon>
        <taxon>Bacillota</taxon>
        <taxon>Clostridia</taxon>
        <taxon>Eubacteriales</taxon>
        <taxon>Clostridiaceae</taxon>
        <taxon>Clostridium</taxon>
    </lineage>
</organism>
<dbReference type="Pfam" id="PF13353">
    <property type="entry name" value="Fer4_12"/>
    <property type="match status" value="1"/>
</dbReference>